<dbReference type="STRING" id="47312.SAMN04489765_3591"/>
<accession>A0A1H1GUY7</accession>
<evidence type="ECO:0000313" key="3">
    <source>
        <dbReference type="Proteomes" id="UP000183053"/>
    </source>
</evidence>
<dbReference type="RefSeq" id="WP_082756833.1">
    <property type="nucleotide sequence ID" value="NZ_FNLF01000002.1"/>
</dbReference>
<dbReference type="InterPro" id="IPR023213">
    <property type="entry name" value="CAT-like_dom_sf"/>
</dbReference>
<feature type="compositionally biased region" description="Basic and acidic residues" evidence="1">
    <location>
        <begin position="177"/>
        <end position="186"/>
    </location>
</feature>
<dbReference type="AlphaFoldDB" id="A0A1H1GUY7"/>
<dbReference type="EMBL" id="FNLF01000002">
    <property type="protein sequence ID" value="SDR16959.1"/>
    <property type="molecule type" value="Genomic_DNA"/>
</dbReference>
<dbReference type="Gene3D" id="3.30.559.10">
    <property type="entry name" value="Chloramphenicol acetyltransferase-like domain"/>
    <property type="match status" value="1"/>
</dbReference>
<evidence type="ECO:0000313" key="2">
    <source>
        <dbReference type="EMBL" id="SDR16959.1"/>
    </source>
</evidence>
<name>A0A1H1GUY7_9ACTN</name>
<feature type="region of interest" description="Disordered" evidence="1">
    <location>
        <begin position="166"/>
        <end position="186"/>
    </location>
</feature>
<dbReference type="Proteomes" id="UP000183053">
    <property type="component" value="Unassembled WGS sequence"/>
</dbReference>
<reference evidence="3" key="1">
    <citation type="submission" date="2016-10" db="EMBL/GenBank/DDBJ databases">
        <authorList>
            <person name="Varghese N."/>
            <person name="Submissions S."/>
        </authorList>
    </citation>
    <scope>NUCLEOTIDE SEQUENCE [LARGE SCALE GENOMIC DNA]</scope>
    <source>
        <strain evidence="3">DSM 44142</strain>
    </source>
</reference>
<protein>
    <submittedName>
        <fullName evidence="2">Phthiocerol/phthiodiolone dimycocerosyl transferase C-terminus</fullName>
    </submittedName>
</protein>
<organism evidence="2 3">
    <name type="scientific">Tsukamurella pulmonis</name>
    <dbReference type="NCBI Taxonomy" id="47312"/>
    <lineage>
        <taxon>Bacteria</taxon>
        <taxon>Bacillati</taxon>
        <taxon>Actinomycetota</taxon>
        <taxon>Actinomycetes</taxon>
        <taxon>Mycobacteriales</taxon>
        <taxon>Tsukamurellaceae</taxon>
        <taxon>Tsukamurella</taxon>
    </lineage>
</organism>
<keyword evidence="3" id="KW-1185">Reference proteome</keyword>
<dbReference type="OrthoDB" id="3318646at2"/>
<proteinExistence type="predicted"/>
<dbReference type="SUPFAM" id="SSF52777">
    <property type="entry name" value="CoA-dependent acyltransferases"/>
    <property type="match status" value="1"/>
</dbReference>
<dbReference type="GO" id="GO:0016740">
    <property type="term" value="F:transferase activity"/>
    <property type="evidence" value="ECO:0007669"/>
    <property type="project" value="UniProtKB-KW"/>
</dbReference>
<gene>
    <name evidence="2" type="ORF">SAMN04489765_3591</name>
</gene>
<keyword evidence="2" id="KW-0808">Transferase</keyword>
<evidence type="ECO:0000256" key="1">
    <source>
        <dbReference type="SAM" id="MobiDB-lite"/>
    </source>
</evidence>
<sequence length="310" mass="32917">MTTTPGPLTTPGAPVPHAATREVDGCSFAVRGRIDVTALRAAYAALLEEYPALAARVTAEHDRFRFAPGDPAVAAAIGFRDTAAPWAGFAQTPPSFVGTEQLSALWLTGIGEENRLTLWISRAAAQPVGVLAPARRLFEFYTALAAGDRPRVHRPIGVRAFGFPTEPQRLPAAGGRPAREPEGARTDDALRLRLDARTTADLLDTARVRAIPLGELVGELLDRAGAPVGRIEDLGTVGAPVAPANLEVPDFHSHRTAAAPQEDSYVLSVFAGRLSVELRTRPGTPAAESERLLLRIEDEIRSLLPVGTAA</sequence>